<comment type="function">
    <text evidence="6">Plays a role in transport between endoplasmic reticulum and Golgi.</text>
</comment>
<dbReference type="GO" id="GO:0005789">
    <property type="term" value="C:endoplasmic reticulum membrane"/>
    <property type="evidence" value="ECO:0007669"/>
    <property type="project" value="UniProtKB-SubCell"/>
</dbReference>
<dbReference type="GO" id="GO:0000139">
    <property type="term" value="C:Golgi membrane"/>
    <property type="evidence" value="ECO:0007669"/>
    <property type="project" value="UniProtKB-SubCell"/>
</dbReference>
<evidence type="ECO:0000256" key="4">
    <source>
        <dbReference type="ARBA" id="ARBA00022989"/>
    </source>
</evidence>
<gene>
    <name evidence="9" type="ORF">FOB64_003590</name>
</gene>
<evidence type="ECO:0000313" key="10">
    <source>
        <dbReference type="Proteomes" id="UP000536275"/>
    </source>
</evidence>
<sequence length="414" mass="46684">MSSRPKLLSFDAFAKTVEDARIKTTSGGIITLICILITLVLIRNEYVDYTTIITRPELVVDRDINKQLDINLDISFINLPCDLISIDLLDVTGDLSLNIIDSGLKKIRLLKNKQGDVIVNEIEDDEPAFNNDIELSDLAKGLPEGSDENAYCGSCYGALPQDKKQFCCNDCNTVRRAYAEKHWSFYDGENIEQCEKEGYVGRLRERINNNEGCRIKGTTKINRVSGTMDFAPGASFTREGRHFHDLSLYTKYPDKFNFDHIINHLSFGEMPVDGQADELFDSIHPLDDHQFMLHKKAHLVSYYLKVVATRFESLDYKNRIDTNQFSVITHDRPLVGGKDEDHQHTLHARGGIPGVNFNFDISPLKIINRQQYAKTWSGFVLGVISSIAGVLMVGTLLDRSVFAAQQAIKGKKDI</sequence>
<dbReference type="Proteomes" id="UP000536275">
    <property type="component" value="Unassembled WGS sequence"/>
</dbReference>
<organism evidence="9 10">
    <name type="scientific">Candida albicans</name>
    <name type="common">Yeast</name>
    <dbReference type="NCBI Taxonomy" id="5476"/>
    <lineage>
        <taxon>Eukaryota</taxon>
        <taxon>Fungi</taxon>
        <taxon>Dikarya</taxon>
        <taxon>Ascomycota</taxon>
        <taxon>Saccharomycotina</taxon>
        <taxon>Pichiomycetes</taxon>
        <taxon>Debaryomycetaceae</taxon>
        <taxon>Candida/Lodderomyces clade</taxon>
        <taxon>Candida</taxon>
    </lineage>
</organism>
<evidence type="ECO:0000256" key="6">
    <source>
        <dbReference type="RuleBase" id="RU369013"/>
    </source>
</evidence>
<dbReference type="PANTHER" id="PTHR10984">
    <property type="entry name" value="ENDOPLASMIC RETICULUM-GOLGI INTERMEDIATE COMPARTMENT PROTEIN"/>
    <property type="match status" value="1"/>
</dbReference>
<dbReference type="PANTHER" id="PTHR10984:SF25">
    <property type="entry name" value="ENDOPLASMIC RETICULUM-GOLGI INTERMEDIATE COMPARTMENT PROTEIN 3"/>
    <property type="match status" value="1"/>
</dbReference>
<evidence type="ECO:0000259" key="7">
    <source>
        <dbReference type="Pfam" id="PF07970"/>
    </source>
</evidence>
<evidence type="ECO:0000256" key="3">
    <source>
        <dbReference type="ARBA" id="ARBA00022692"/>
    </source>
</evidence>
<evidence type="ECO:0000259" key="8">
    <source>
        <dbReference type="Pfam" id="PF13850"/>
    </source>
</evidence>
<feature type="transmembrane region" description="Helical" evidence="6">
    <location>
        <begin position="20"/>
        <end position="42"/>
    </location>
</feature>
<feature type="domain" description="Endoplasmic reticulum vesicle transporter C-terminal" evidence="7">
    <location>
        <begin position="155"/>
        <end position="398"/>
    </location>
</feature>
<protein>
    <recommendedName>
        <fullName evidence="6">Endoplasmic reticulum-Golgi intermediate compartment protein</fullName>
    </recommendedName>
</protein>
<dbReference type="AlphaFoldDB" id="A0A8H6F2K7"/>
<feature type="transmembrane region" description="Helical" evidence="6">
    <location>
        <begin position="376"/>
        <end position="397"/>
    </location>
</feature>
<keyword evidence="4 6" id="KW-1133">Transmembrane helix</keyword>
<comment type="caution">
    <text evidence="9">The sequence shown here is derived from an EMBL/GenBank/DDBJ whole genome shotgun (WGS) entry which is preliminary data.</text>
</comment>
<comment type="similarity">
    <text evidence="2 6">Belongs to the ERGIC family.</text>
</comment>
<keyword evidence="6" id="KW-0256">Endoplasmic reticulum</keyword>
<keyword evidence="3 6" id="KW-0812">Transmembrane</keyword>
<dbReference type="EMBL" id="JABWAD010000049">
    <property type="protein sequence ID" value="KAF6068953.1"/>
    <property type="molecule type" value="Genomic_DNA"/>
</dbReference>
<proteinExistence type="inferred from homology"/>
<dbReference type="OMA" id="QRHEGCR"/>
<dbReference type="GO" id="GO:0061852">
    <property type="term" value="C:retrograde transporter complex, Golgi to ER"/>
    <property type="evidence" value="ECO:0007669"/>
    <property type="project" value="EnsemblFungi"/>
</dbReference>
<keyword evidence="6" id="KW-0333">Golgi apparatus</keyword>
<comment type="subcellular location">
    <subcellularLocation>
        <location evidence="6">Endoplasmic reticulum membrane</location>
        <topology evidence="6">Multi-pass membrane protein</topology>
    </subcellularLocation>
    <subcellularLocation>
        <location evidence="6">Endoplasmic reticulum-Golgi intermediate compartment membrane</location>
        <topology evidence="6">Multi-pass membrane protein</topology>
    </subcellularLocation>
    <subcellularLocation>
        <location evidence="6">Golgi apparatus membrane</location>
        <topology evidence="6">Multi-pass membrane protein</topology>
    </subcellularLocation>
    <subcellularLocation>
        <location evidence="1">Membrane</location>
        <topology evidence="1">Multi-pass membrane protein</topology>
    </subcellularLocation>
</comment>
<keyword evidence="5 6" id="KW-0472">Membrane</keyword>
<dbReference type="Pfam" id="PF07970">
    <property type="entry name" value="COPIIcoated_ERV"/>
    <property type="match status" value="1"/>
</dbReference>
<dbReference type="GO" id="GO:0006890">
    <property type="term" value="P:retrograde vesicle-mediated transport, Golgi to endoplasmic reticulum"/>
    <property type="evidence" value="ECO:0007669"/>
    <property type="project" value="EnsemblFungi"/>
</dbReference>
<dbReference type="GO" id="GO:0006888">
    <property type="term" value="P:endoplasmic reticulum to Golgi vesicle-mediated transport"/>
    <property type="evidence" value="ECO:0007669"/>
    <property type="project" value="UniProtKB-UniRule"/>
</dbReference>
<dbReference type="InterPro" id="IPR045888">
    <property type="entry name" value="Erv"/>
</dbReference>
<accession>A0A8H6F2K7</accession>
<evidence type="ECO:0000313" key="9">
    <source>
        <dbReference type="EMBL" id="KAF6068953.1"/>
    </source>
</evidence>
<keyword evidence="6" id="KW-0813">Transport</keyword>
<evidence type="ECO:0000256" key="1">
    <source>
        <dbReference type="ARBA" id="ARBA00004141"/>
    </source>
</evidence>
<name>A0A8H6F2K7_CANAX</name>
<dbReference type="GO" id="GO:0033116">
    <property type="term" value="C:endoplasmic reticulum-Golgi intermediate compartment membrane"/>
    <property type="evidence" value="ECO:0007669"/>
    <property type="project" value="UniProtKB-SubCell"/>
</dbReference>
<evidence type="ECO:0000256" key="5">
    <source>
        <dbReference type="ARBA" id="ARBA00023136"/>
    </source>
</evidence>
<dbReference type="GO" id="GO:0030134">
    <property type="term" value="C:COPII-coated ER to Golgi transport vesicle"/>
    <property type="evidence" value="ECO:0007669"/>
    <property type="project" value="EnsemblFungi"/>
</dbReference>
<keyword evidence="6" id="KW-0931">ER-Golgi transport</keyword>
<dbReference type="Pfam" id="PF13850">
    <property type="entry name" value="ERGIC_N"/>
    <property type="match status" value="1"/>
</dbReference>
<dbReference type="InterPro" id="IPR039542">
    <property type="entry name" value="Erv_N"/>
</dbReference>
<evidence type="ECO:0000256" key="2">
    <source>
        <dbReference type="ARBA" id="ARBA00005648"/>
    </source>
</evidence>
<feature type="domain" description="Endoplasmic reticulum vesicle transporter N-terminal" evidence="8">
    <location>
        <begin position="8"/>
        <end position="95"/>
    </location>
</feature>
<dbReference type="InterPro" id="IPR012936">
    <property type="entry name" value="Erv_C"/>
</dbReference>
<reference evidence="9 10" key="1">
    <citation type="submission" date="2020-03" db="EMBL/GenBank/DDBJ databases">
        <title>FDA dAtabase for Regulatory Grade micrObial Sequences (FDA-ARGOS): Supporting development and validation of Infectious Disease Dx tests.</title>
        <authorList>
            <person name="Campos J."/>
            <person name="Goldberg B."/>
            <person name="Tallon L."/>
            <person name="Sadzewicz L."/>
            <person name="Vavikolanu K."/>
            <person name="Mehta A."/>
            <person name="Aluvathingal J."/>
            <person name="Nadendla S."/>
            <person name="Nandy P."/>
            <person name="Geyer C."/>
            <person name="Yan Y."/>
            <person name="Sichtig H."/>
        </authorList>
    </citation>
    <scope>NUCLEOTIDE SEQUENCE [LARGE SCALE GENOMIC DNA]</scope>
    <source>
        <strain evidence="9 10">FDAARGOS_656</strain>
    </source>
</reference>